<dbReference type="EMBL" id="QUSF01000002">
    <property type="protein sequence ID" value="RLW12134.1"/>
    <property type="molecule type" value="Genomic_DNA"/>
</dbReference>
<evidence type="ECO:0000313" key="3">
    <source>
        <dbReference type="Proteomes" id="UP000276834"/>
    </source>
</evidence>
<proteinExistence type="predicted"/>
<organism evidence="2 3">
    <name type="scientific">Chloebia gouldiae</name>
    <name type="common">Gouldian finch</name>
    <name type="synonym">Erythrura gouldiae</name>
    <dbReference type="NCBI Taxonomy" id="44316"/>
    <lineage>
        <taxon>Eukaryota</taxon>
        <taxon>Metazoa</taxon>
        <taxon>Chordata</taxon>
        <taxon>Craniata</taxon>
        <taxon>Vertebrata</taxon>
        <taxon>Euteleostomi</taxon>
        <taxon>Archelosauria</taxon>
        <taxon>Archosauria</taxon>
        <taxon>Dinosauria</taxon>
        <taxon>Saurischia</taxon>
        <taxon>Theropoda</taxon>
        <taxon>Coelurosauria</taxon>
        <taxon>Aves</taxon>
        <taxon>Neognathae</taxon>
        <taxon>Neoaves</taxon>
        <taxon>Telluraves</taxon>
        <taxon>Australaves</taxon>
        <taxon>Passeriformes</taxon>
        <taxon>Passeroidea</taxon>
        <taxon>Passeridae</taxon>
        <taxon>Chloebia</taxon>
    </lineage>
</organism>
<dbReference type="AlphaFoldDB" id="A0A3L8SZ20"/>
<keyword evidence="3" id="KW-1185">Reference proteome</keyword>
<feature type="region of interest" description="Disordered" evidence="1">
    <location>
        <begin position="15"/>
        <end position="43"/>
    </location>
</feature>
<name>A0A3L8SZ20_CHLGU</name>
<reference evidence="2 3" key="1">
    <citation type="journal article" date="2018" name="Proc. R. Soc. B">
        <title>A non-coding region near Follistatin controls head colour polymorphism in the Gouldian finch.</title>
        <authorList>
            <person name="Toomey M.B."/>
            <person name="Marques C.I."/>
            <person name="Andrade P."/>
            <person name="Araujo P.M."/>
            <person name="Sabatino S."/>
            <person name="Gazda M.A."/>
            <person name="Afonso S."/>
            <person name="Lopes R.J."/>
            <person name="Corbo J.C."/>
            <person name="Carneiro M."/>
        </authorList>
    </citation>
    <scope>NUCLEOTIDE SEQUENCE [LARGE SCALE GENOMIC DNA]</scope>
    <source>
        <strain evidence="2">Red01</strain>
        <tissue evidence="2">Muscle</tissue>
    </source>
</reference>
<protein>
    <submittedName>
        <fullName evidence="2">Uncharacterized protein</fullName>
    </submittedName>
</protein>
<sequence length="88" mass="9705">MAAAMALPAVTPAPAIWRQQQRRRFKRQPPSPQRLTGLVVSPPWPTPLKDRMASGELGLQLPACTAPAGGVGFRDLLPYCWKNQLHVH</sequence>
<accession>A0A3L8SZ20</accession>
<comment type="caution">
    <text evidence="2">The sequence shown here is derived from an EMBL/GenBank/DDBJ whole genome shotgun (WGS) entry which is preliminary data.</text>
</comment>
<gene>
    <name evidence="2" type="ORF">DV515_00000879</name>
</gene>
<evidence type="ECO:0000313" key="2">
    <source>
        <dbReference type="EMBL" id="RLW12134.1"/>
    </source>
</evidence>
<dbReference type="Proteomes" id="UP000276834">
    <property type="component" value="Unassembled WGS sequence"/>
</dbReference>
<evidence type="ECO:0000256" key="1">
    <source>
        <dbReference type="SAM" id="MobiDB-lite"/>
    </source>
</evidence>